<accession>A0A9E7A6K5</accession>
<name>A0A9E7A6K5_9HYPH</name>
<organism evidence="1 2">
    <name type="scientific">Ancylobacter polymorphus</name>
    <dbReference type="NCBI Taxonomy" id="223390"/>
    <lineage>
        <taxon>Bacteria</taxon>
        <taxon>Pseudomonadati</taxon>
        <taxon>Pseudomonadota</taxon>
        <taxon>Alphaproteobacteria</taxon>
        <taxon>Hyphomicrobiales</taxon>
        <taxon>Xanthobacteraceae</taxon>
        <taxon>Ancylobacter</taxon>
    </lineage>
</organism>
<reference evidence="1" key="1">
    <citation type="submission" date="2021-09" db="EMBL/GenBank/DDBJ databases">
        <title>Network and meta-omics reveal the key degrader and cooperation patterns in an efficient 1,4-dioxane-degrading microbial community.</title>
        <authorList>
            <person name="Dai C."/>
        </authorList>
    </citation>
    <scope>NUCLEOTIDE SEQUENCE</scope>
    <source>
        <strain evidence="1">ZM13</strain>
    </source>
</reference>
<proteinExistence type="predicted"/>
<evidence type="ECO:0000313" key="1">
    <source>
        <dbReference type="EMBL" id="UOK71734.1"/>
    </source>
</evidence>
<gene>
    <name evidence="1" type="ORF">K9D25_03125</name>
</gene>
<protein>
    <submittedName>
        <fullName evidence="1">Uncharacterized protein</fullName>
    </submittedName>
</protein>
<dbReference type="RefSeq" id="WP_244379142.1">
    <property type="nucleotide sequence ID" value="NZ_CP083239.1"/>
</dbReference>
<sequence>MKTFDTLIDELFKRDVKVSLAVMSGRLGRAHYKAVVETATSLELSSSWPVFQFTILGQSMDDVVSGIEERLPLVEPIIKAREEHKARQWREFEGRGAHDAVPKEAA</sequence>
<dbReference type="AlphaFoldDB" id="A0A9E7A6K5"/>
<evidence type="ECO:0000313" key="2">
    <source>
        <dbReference type="Proteomes" id="UP000831684"/>
    </source>
</evidence>
<dbReference type="KEGG" id="apol:K9D25_03125"/>
<dbReference type="Proteomes" id="UP000831684">
    <property type="component" value="Chromosome"/>
</dbReference>
<dbReference type="EMBL" id="CP083239">
    <property type="protein sequence ID" value="UOK71734.1"/>
    <property type="molecule type" value="Genomic_DNA"/>
</dbReference>